<dbReference type="Proteomes" id="UP000565441">
    <property type="component" value="Unassembled WGS sequence"/>
</dbReference>
<name>A0A8H5HJY0_9AGAR</name>
<reference evidence="1 2" key="1">
    <citation type="journal article" date="2020" name="ISME J.">
        <title>Uncovering the hidden diversity of litter-decomposition mechanisms in mushroom-forming fungi.</title>
        <authorList>
            <person name="Floudas D."/>
            <person name="Bentzer J."/>
            <person name="Ahren D."/>
            <person name="Johansson T."/>
            <person name="Persson P."/>
            <person name="Tunlid A."/>
        </authorList>
    </citation>
    <scope>NUCLEOTIDE SEQUENCE [LARGE SCALE GENOMIC DNA]</scope>
    <source>
        <strain evidence="1 2">CBS 661.87</strain>
    </source>
</reference>
<protein>
    <submittedName>
        <fullName evidence="1">Uncharacterized protein</fullName>
    </submittedName>
</protein>
<comment type="caution">
    <text evidence="1">The sequence shown here is derived from an EMBL/GenBank/DDBJ whole genome shotgun (WGS) entry which is preliminary data.</text>
</comment>
<gene>
    <name evidence="1" type="ORF">D9615_003321</name>
</gene>
<dbReference type="AlphaFoldDB" id="A0A8H5HJY0"/>
<sequence>MTGYIGTHTFESPGGKLLSAQTIRPSFPPFGVHHPVYLRKMPPVCRWRYALNGETKIRDVDVD</sequence>
<evidence type="ECO:0000313" key="2">
    <source>
        <dbReference type="Proteomes" id="UP000565441"/>
    </source>
</evidence>
<organism evidence="1 2">
    <name type="scientific">Tricholomella constricta</name>
    <dbReference type="NCBI Taxonomy" id="117010"/>
    <lineage>
        <taxon>Eukaryota</taxon>
        <taxon>Fungi</taxon>
        <taxon>Dikarya</taxon>
        <taxon>Basidiomycota</taxon>
        <taxon>Agaricomycotina</taxon>
        <taxon>Agaricomycetes</taxon>
        <taxon>Agaricomycetidae</taxon>
        <taxon>Agaricales</taxon>
        <taxon>Tricholomatineae</taxon>
        <taxon>Lyophyllaceae</taxon>
        <taxon>Tricholomella</taxon>
    </lineage>
</organism>
<proteinExistence type="predicted"/>
<accession>A0A8H5HJY0</accession>
<keyword evidence="2" id="KW-1185">Reference proteome</keyword>
<dbReference type="EMBL" id="JAACJP010000005">
    <property type="protein sequence ID" value="KAF5384375.1"/>
    <property type="molecule type" value="Genomic_DNA"/>
</dbReference>
<evidence type="ECO:0000313" key="1">
    <source>
        <dbReference type="EMBL" id="KAF5384375.1"/>
    </source>
</evidence>